<dbReference type="AlphaFoldDB" id="A0A3E1B7J5"/>
<dbReference type="EMBL" id="NAOO01000028">
    <property type="protein sequence ID" value="RFB87373.1"/>
    <property type="molecule type" value="Genomic_DNA"/>
</dbReference>
<evidence type="ECO:0000313" key="1">
    <source>
        <dbReference type="EMBL" id="RFB87373.1"/>
    </source>
</evidence>
<reference evidence="1 2" key="1">
    <citation type="submission" date="2017-03" db="EMBL/GenBank/DDBJ databases">
        <title>Genome analysis of Rhizobial strains effectives or ineffectives for nitrogen fixation isolated from bean seeds.</title>
        <authorList>
            <person name="Peralta H."/>
            <person name="Aguilar-Vera A."/>
            <person name="Mora Y."/>
            <person name="Vargas-Lagunas C."/>
            <person name="Girard L."/>
            <person name="Mora J."/>
        </authorList>
    </citation>
    <scope>NUCLEOTIDE SEQUENCE [LARGE SCALE GENOMIC DNA]</scope>
    <source>
        <strain evidence="1 2">CCGM5</strain>
    </source>
</reference>
<dbReference type="Proteomes" id="UP000256748">
    <property type="component" value="Unassembled WGS sequence"/>
</dbReference>
<evidence type="ECO:0000313" key="2">
    <source>
        <dbReference type="Proteomes" id="UP000256748"/>
    </source>
</evidence>
<accession>A0A3E1B7J5</accession>
<proteinExistence type="predicted"/>
<gene>
    <name evidence="1" type="ORF">B5K10_22335</name>
</gene>
<protein>
    <submittedName>
        <fullName evidence="1">Uncharacterized protein</fullName>
    </submittedName>
</protein>
<organism evidence="1 2">
    <name type="scientific">Rhizobium leguminosarum bv. trifolii</name>
    <dbReference type="NCBI Taxonomy" id="386"/>
    <lineage>
        <taxon>Bacteria</taxon>
        <taxon>Pseudomonadati</taxon>
        <taxon>Pseudomonadota</taxon>
        <taxon>Alphaproteobacteria</taxon>
        <taxon>Hyphomicrobiales</taxon>
        <taxon>Rhizobiaceae</taxon>
        <taxon>Rhizobium/Agrobacterium group</taxon>
        <taxon>Rhizobium</taxon>
    </lineage>
</organism>
<sequence>MDYHLDRRLRFLAEPKYASLYSWAINEIDDYDKVVGGDQIPWGWNLYFTGVGIVLGDQISVTEASKFEGRIEQKAEISHQRTIRVKLRPGAPRGDGKQVRQSNFRMFGTDRVITDIQLDILPLKSESDIESCRAWGSVSYTSETDFGDETQEDCLNFNLMVKPSTFELYANRITSGSADQIIFSVGMVTGFYSDWSPSISTSDVKVLTTDREHDVELAAGRSIPRLGTVGEARLYINAERVPQIHRPQNVRDAGMEHEKPTMPIVAAVGVERQATGADPQTLKLLGSLKSSARWIIGLLAALLIATLLER</sequence>
<dbReference type="RefSeq" id="WP_116275101.1">
    <property type="nucleotide sequence ID" value="NZ_KZ859523.1"/>
</dbReference>
<comment type="caution">
    <text evidence="1">The sequence shown here is derived from an EMBL/GenBank/DDBJ whole genome shotgun (WGS) entry which is preliminary data.</text>
</comment>
<name>A0A3E1B7J5_RHILT</name>